<feature type="compositionally biased region" description="Basic and acidic residues" evidence="1">
    <location>
        <begin position="67"/>
        <end position="76"/>
    </location>
</feature>
<evidence type="ECO:0000313" key="3">
    <source>
        <dbReference type="Proteomes" id="UP000479710"/>
    </source>
</evidence>
<evidence type="ECO:0000256" key="1">
    <source>
        <dbReference type="SAM" id="MobiDB-lite"/>
    </source>
</evidence>
<proteinExistence type="predicted"/>
<feature type="region of interest" description="Disordered" evidence="1">
    <location>
        <begin position="1"/>
        <end position="76"/>
    </location>
</feature>
<dbReference type="Proteomes" id="UP000479710">
    <property type="component" value="Unassembled WGS sequence"/>
</dbReference>
<feature type="compositionally biased region" description="Pro residues" evidence="1">
    <location>
        <begin position="1"/>
        <end position="11"/>
    </location>
</feature>
<dbReference type="AlphaFoldDB" id="A0A6G1F9W1"/>
<organism evidence="2 3">
    <name type="scientific">Oryza meyeriana var. granulata</name>
    <dbReference type="NCBI Taxonomy" id="110450"/>
    <lineage>
        <taxon>Eukaryota</taxon>
        <taxon>Viridiplantae</taxon>
        <taxon>Streptophyta</taxon>
        <taxon>Embryophyta</taxon>
        <taxon>Tracheophyta</taxon>
        <taxon>Spermatophyta</taxon>
        <taxon>Magnoliopsida</taxon>
        <taxon>Liliopsida</taxon>
        <taxon>Poales</taxon>
        <taxon>Poaceae</taxon>
        <taxon>BOP clade</taxon>
        <taxon>Oryzoideae</taxon>
        <taxon>Oryzeae</taxon>
        <taxon>Oryzinae</taxon>
        <taxon>Oryza</taxon>
        <taxon>Oryza meyeriana</taxon>
    </lineage>
</organism>
<accession>A0A6G1F9W1</accession>
<comment type="caution">
    <text evidence="2">The sequence shown here is derived from an EMBL/GenBank/DDBJ whole genome shotgun (WGS) entry which is preliminary data.</text>
</comment>
<evidence type="ECO:0000313" key="2">
    <source>
        <dbReference type="EMBL" id="KAF0933645.1"/>
    </source>
</evidence>
<name>A0A6G1F9W1_9ORYZ</name>
<protein>
    <submittedName>
        <fullName evidence="2">Uncharacterized protein</fullName>
    </submittedName>
</protein>
<gene>
    <name evidence="2" type="ORF">E2562_018878</name>
</gene>
<reference evidence="2 3" key="1">
    <citation type="submission" date="2019-11" db="EMBL/GenBank/DDBJ databases">
        <title>Whole genome sequence of Oryza granulata.</title>
        <authorList>
            <person name="Li W."/>
        </authorList>
    </citation>
    <scope>NUCLEOTIDE SEQUENCE [LARGE SCALE GENOMIC DNA]</scope>
    <source>
        <strain evidence="3">cv. Menghai</strain>
        <tissue evidence="2">Leaf</tissue>
    </source>
</reference>
<keyword evidence="3" id="KW-1185">Reference proteome</keyword>
<dbReference type="EMBL" id="SPHZ02000001">
    <property type="protein sequence ID" value="KAF0933645.1"/>
    <property type="molecule type" value="Genomic_DNA"/>
</dbReference>
<sequence>MPHRPSYPSPTPLAASHPAISPTSTPLPLHLVPAATLGAGKGSNPRFGSGSNPRSGGDAQAPRMGRGRQDSKRQQL</sequence>